<dbReference type="GO" id="GO:0006890">
    <property type="term" value="P:retrograde vesicle-mediated transport, Golgi to endoplasmic reticulum"/>
    <property type="evidence" value="ECO:0007669"/>
    <property type="project" value="TreeGrafter"/>
</dbReference>
<evidence type="ECO:0000256" key="2">
    <source>
        <dbReference type="ARBA" id="ARBA00004546"/>
    </source>
</evidence>
<dbReference type="Proteomes" id="UP000276834">
    <property type="component" value="Unassembled WGS sequence"/>
</dbReference>
<feature type="region of interest" description="Disordered" evidence="7">
    <location>
        <begin position="1"/>
        <end position="53"/>
    </location>
</feature>
<keyword evidence="6" id="KW-0472">Membrane</keyword>
<comment type="caution">
    <text evidence="8">The sequence shown here is derived from an EMBL/GenBank/DDBJ whole genome shotgun (WGS) entry which is preliminary data.</text>
</comment>
<dbReference type="GO" id="GO:0007030">
    <property type="term" value="P:Golgi organization"/>
    <property type="evidence" value="ECO:0007669"/>
    <property type="project" value="TreeGrafter"/>
</dbReference>
<comment type="similarity">
    <text evidence="3">Belongs to the GOLPH3/VPS74 family.</text>
</comment>
<dbReference type="GO" id="GO:0070273">
    <property type="term" value="F:phosphatidylinositol-4-phosphate binding"/>
    <property type="evidence" value="ECO:0007669"/>
    <property type="project" value="InterPro"/>
</dbReference>
<name>A0A3L8S8N5_CHLGU</name>
<sequence>MTSLTQRSSGLVQRRTEASRSAAAADKERGAGGGPEDEGRRDESGDDEKGDSKETRLTLMEEVLLLGLKDREVDINYSKLHWKEKSRSFWFPEDENGSVHIRYLWWRWRYLTVFRSSQGYTSFWNDCISSGLRGCMLIELALRGRLQLEACGMRRKSLLTRKVICKSDAPTGDVLLDEALKHIKETQPPETVQNWIELLSGETWNPLKLHYQLRNVRERLAKNLVEKGVLTTEKQNFLLFDMTTHPLTNNNIKQRLIKKVQEAVLDKWVNDPHRMDKRLLALVYLAHASDVLENAFAPLLDEQYDLATKRVRQLLDLDPEVECMKTNTNEVLWAVVAAFTK</sequence>
<dbReference type="FunFam" id="1.10.3630.10:FF:000001">
    <property type="entry name" value="Golgi phosphoprotein 3"/>
    <property type="match status" value="1"/>
</dbReference>
<dbReference type="InterPro" id="IPR008628">
    <property type="entry name" value="GPP34-like"/>
</dbReference>
<evidence type="ECO:0000256" key="3">
    <source>
        <dbReference type="ARBA" id="ARBA00007284"/>
    </source>
</evidence>
<dbReference type="GO" id="GO:0005829">
    <property type="term" value="C:cytosol"/>
    <property type="evidence" value="ECO:0007669"/>
    <property type="project" value="TreeGrafter"/>
</dbReference>
<gene>
    <name evidence="8" type="ORF">DV515_00011036</name>
</gene>
<protein>
    <recommendedName>
        <fullName evidence="10">GOLP3 protein</fullName>
    </recommendedName>
</protein>
<evidence type="ECO:0000256" key="1">
    <source>
        <dbReference type="ARBA" id="ARBA00004344"/>
    </source>
</evidence>
<feature type="compositionally biased region" description="Polar residues" evidence="7">
    <location>
        <begin position="1"/>
        <end position="11"/>
    </location>
</feature>
<dbReference type="InterPro" id="IPR038261">
    <property type="entry name" value="GPP34-like_sf"/>
</dbReference>
<dbReference type="PANTHER" id="PTHR12704">
    <property type="entry name" value="TRANS-GOLGI PROTEIN GMX33"/>
    <property type="match status" value="1"/>
</dbReference>
<evidence type="ECO:0000313" key="9">
    <source>
        <dbReference type="Proteomes" id="UP000276834"/>
    </source>
</evidence>
<keyword evidence="4" id="KW-0333">Golgi apparatus</keyword>
<evidence type="ECO:0000256" key="4">
    <source>
        <dbReference type="ARBA" id="ARBA00023034"/>
    </source>
</evidence>
<evidence type="ECO:0000256" key="6">
    <source>
        <dbReference type="ARBA" id="ARBA00023136"/>
    </source>
</evidence>
<evidence type="ECO:0008006" key="10">
    <source>
        <dbReference type="Google" id="ProtNLM"/>
    </source>
</evidence>
<dbReference type="EMBL" id="QUSF01000044">
    <property type="protein sequence ID" value="RLV98206.1"/>
    <property type="molecule type" value="Genomic_DNA"/>
</dbReference>
<dbReference type="GO" id="GO:0043001">
    <property type="term" value="P:Golgi to plasma membrane protein transport"/>
    <property type="evidence" value="ECO:0007669"/>
    <property type="project" value="TreeGrafter"/>
</dbReference>
<keyword evidence="9" id="KW-1185">Reference proteome</keyword>
<dbReference type="OrthoDB" id="2189106at2759"/>
<reference evidence="8 9" key="1">
    <citation type="journal article" date="2018" name="Proc. R. Soc. B">
        <title>A non-coding region near Follistatin controls head colour polymorphism in the Gouldian finch.</title>
        <authorList>
            <person name="Toomey M.B."/>
            <person name="Marques C.I."/>
            <person name="Andrade P."/>
            <person name="Araujo P.M."/>
            <person name="Sabatino S."/>
            <person name="Gazda M.A."/>
            <person name="Afonso S."/>
            <person name="Lopes R.J."/>
            <person name="Corbo J.C."/>
            <person name="Carneiro M."/>
        </authorList>
    </citation>
    <scope>NUCLEOTIDE SEQUENCE [LARGE SCALE GENOMIC DNA]</scope>
    <source>
        <strain evidence="8">Red01</strain>
        <tissue evidence="8">Muscle</tissue>
    </source>
</reference>
<evidence type="ECO:0000256" key="7">
    <source>
        <dbReference type="SAM" id="MobiDB-lite"/>
    </source>
</evidence>
<comment type="subcellular location">
    <subcellularLocation>
        <location evidence="1">Golgi apparatus</location>
        <location evidence="1">Golgi stack membrane</location>
        <topology evidence="1">Peripheral membrane protein</topology>
        <orientation evidence="1">Cytoplasmic side</orientation>
    </subcellularLocation>
    <subcellularLocation>
        <location evidence="2">Golgi apparatus</location>
        <location evidence="2">trans-Golgi network membrane</location>
        <topology evidence="2">Peripheral membrane protein</topology>
        <orientation evidence="2">Cytoplasmic side</orientation>
    </subcellularLocation>
</comment>
<dbReference type="Pfam" id="PF05719">
    <property type="entry name" value="GPP34"/>
    <property type="match status" value="1"/>
</dbReference>
<dbReference type="Gene3D" id="1.10.3630.10">
    <property type="entry name" value="yeast vps74-n-term truncation variant domain like"/>
    <property type="match status" value="1"/>
</dbReference>
<dbReference type="GO" id="GO:0048194">
    <property type="term" value="P:Golgi vesicle budding"/>
    <property type="evidence" value="ECO:0007669"/>
    <property type="project" value="TreeGrafter"/>
</dbReference>
<evidence type="ECO:0000256" key="5">
    <source>
        <dbReference type="ARBA" id="ARBA00023121"/>
    </source>
</evidence>
<dbReference type="PANTHER" id="PTHR12704:SF3">
    <property type="entry name" value="GOLGI PHOSPHOPROTEIN 3"/>
    <property type="match status" value="1"/>
</dbReference>
<evidence type="ECO:0000313" key="8">
    <source>
        <dbReference type="EMBL" id="RLV98206.1"/>
    </source>
</evidence>
<dbReference type="STRING" id="44316.ENSEGOP00005009753"/>
<dbReference type="GO" id="GO:0000139">
    <property type="term" value="C:Golgi membrane"/>
    <property type="evidence" value="ECO:0007669"/>
    <property type="project" value="GOC"/>
</dbReference>
<dbReference type="AlphaFoldDB" id="A0A3L8S8N5"/>
<dbReference type="GO" id="GO:0032580">
    <property type="term" value="C:Golgi cisterna membrane"/>
    <property type="evidence" value="ECO:0007669"/>
    <property type="project" value="UniProtKB-SubCell"/>
</dbReference>
<organism evidence="8 9">
    <name type="scientific">Chloebia gouldiae</name>
    <name type="common">Gouldian finch</name>
    <name type="synonym">Erythrura gouldiae</name>
    <dbReference type="NCBI Taxonomy" id="44316"/>
    <lineage>
        <taxon>Eukaryota</taxon>
        <taxon>Metazoa</taxon>
        <taxon>Chordata</taxon>
        <taxon>Craniata</taxon>
        <taxon>Vertebrata</taxon>
        <taxon>Euteleostomi</taxon>
        <taxon>Archelosauria</taxon>
        <taxon>Archosauria</taxon>
        <taxon>Dinosauria</taxon>
        <taxon>Saurischia</taxon>
        <taxon>Theropoda</taxon>
        <taxon>Coelurosauria</taxon>
        <taxon>Aves</taxon>
        <taxon>Neognathae</taxon>
        <taxon>Neoaves</taxon>
        <taxon>Telluraves</taxon>
        <taxon>Australaves</taxon>
        <taxon>Passeriformes</taxon>
        <taxon>Passeroidea</taxon>
        <taxon>Passeridae</taxon>
        <taxon>Chloebia</taxon>
    </lineage>
</organism>
<proteinExistence type="inferred from homology"/>
<dbReference type="GO" id="GO:0005802">
    <property type="term" value="C:trans-Golgi network"/>
    <property type="evidence" value="ECO:0007669"/>
    <property type="project" value="TreeGrafter"/>
</dbReference>
<keyword evidence="5" id="KW-0446">Lipid-binding</keyword>
<accession>A0A3L8S8N5</accession>